<protein>
    <recommendedName>
        <fullName evidence="4">Wall-associated receptor kinase galacturonan-binding domain-containing protein</fullName>
    </recommendedName>
</protein>
<accession>A0A4U6V3I8</accession>
<evidence type="ECO:0000256" key="1">
    <source>
        <dbReference type="SAM" id="SignalP"/>
    </source>
</evidence>
<evidence type="ECO:0008006" key="4">
    <source>
        <dbReference type="Google" id="ProtNLM"/>
    </source>
</evidence>
<dbReference type="AlphaFoldDB" id="A0A4U6V3I8"/>
<organism evidence="2 3">
    <name type="scientific">Setaria viridis</name>
    <name type="common">Green bristlegrass</name>
    <name type="synonym">Setaria italica subsp. viridis</name>
    <dbReference type="NCBI Taxonomy" id="4556"/>
    <lineage>
        <taxon>Eukaryota</taxon>
        <taxon>Viridiplantae</taxon>
        <taxon>Streptophyta</taxon>
        <taxon>Embryophyta</taxon>
        <taxon>Tracheophyta</taxon>
        <taxon>Spermatophyta</taxon>
        <taxon>Magnoliopsida</taxon>
        <taxon>Liliopsida</taxon>
        <taxon>Poales</taxon>
        <taxon>Poaceae</taxon>
        <taxon>PACMAD clade</taxon>
        <taxon>Panicoideae</taxon>
        <taxon>Panicodae</taxon>
        <taxon>Paniceae</taxon>
        <taxon>Cenchrinae</taxon>
        <taxon>Setaria</taxon>
    </lineage>
</organism>
<dbReference type="Gramene" id="TKW22665">
    <property type="protein sequence ID" value="TKW22665"/>
    <property type="gene ID" value="SEVIR_4G243301v2"/>
</dbReference>
<evidence type="ECO:0000313" key="3">
    <source>
        <dbReference type="Proteomes" id="UP000298652"/>
    </source>
</evidence>
<gene>
    <name evidence="2" type="ORF">SEVIR_4G243301v2</name>
</gene>
<feature type="chain" id="PRO_5020414687" description="Wall-associated receptor kinase galacturonan-binding domain-containing protein" evidence="1">
    <location>
        <begin position="27"/>
        <end position="65"/>
    </location>
</feature>
<sequence length="65" mass="7267">MPPNICPCRIRLLIFVLSLLVIVAAGYGVRTPNCRKFGMSPHEELICKRSNTGEAWPLPCRRTGI</sequence>
<dbReference type="Proteomes" id="UP000298652">
    <property type="component" value="Chromosome 4"/>
</dbReference>
<name>A0A4U6V3I8_SETVI</name>
<feature type="signal peptide" evidence="1">
    <location>
        <begin position="1"/>
        <end position="26"/>
    </location>
</feature>
<keyword evidence="1" id="KW-0732">Signal</keyword>
<reference evidence="2" key="1">
    <citation type="submission" date="2019-03" db="EMBL/GenBank/DDBJ databases">
        <title>WGS assembly of Setaria viridis.</title>
        <authorList>
            <person name="Huang P."/>
            <person name="Jenkins J."/>
            <person name="Grimwood J."/>
            <person name="Barry K."/>
            <person name="Healey A."/>
            <person name="Mamidi S."/>
            <person name="Sreedasyam A."/>
            <person name="Shu S."/>
            <person name="Feldman M."/>
            <person name="Wu J."/>
            <person name="Yu Y."/>
            <person name="Chen C."/>
            <person name="Johnson J."/>
            <person name="Rokhsar D."/>
            <person name="Baxter I."/>
            <person name="Schmutz J."/>
            <person name="Brutnell T."/>
            <person name="Kellogg E."/>
        </authorList>
    </citation>
    <scope>NUCLEOTIDE SEQUENCE [LARGE SCALE GENOMIC DNA]</scope>
</reference>
<proteinExistence type="predicted"/>
<dbReference type="EMBL" id="CM016555">
    <property type="protein sequence ID" value="TKW22665.1"/>
    <property type="molecule type" value="Genomic_DNA"/>
</dbReference>
<evidence type="ECO:0000313" key="2">
    <source>
        <dbReference type="EMBL" id="TKW22665.1"/>
    </source>
</evidence>
<keyword evidence="3" id="KW-1185">Reference proteome</keyword>